<evidence type="ECO:0000256" key="6">
    <source>
        <dbReference type="ARBA" id="ARBA00023049"/>
    </source>
</evidence>
<dbReference type="GeneID" id="14910250"/>
<dbReference type="STRING" id="857967.G0QL43"/>
<dbReference type="eggNOG" id="KOG2556">
    <property type="taxonomic scope" value="Eukaryota"/>
</dbReference>
<dbReference type="GO" id="GO:0016020">
    <property type="term" value="C:membrane"/>
    <property type="evidence" value="ECO:0007669"/>
    <property type="project" value="InterPro"/>
</dbReference>
<dbReference type="Pfam" id="PF01457">
    <property type="entry name" value="Peptidase_M8"/>
    <property type="match status" value="1"/>
</dbReference>
<feature type="binding site" evidence="8">
    <location>
        <position position="172"/>
    </location>
    <ligand>
        <name>Zn(2+)</name>
        <dbReference type="ChEBI" id="CHEBI:29105"/>
        <note>catalytic</note>
    </ligand>
</feature>
<dbReference type="InterPro" id="IPR001577">
    <property type="entry name" value="Peptidase_M8"/>
</dbReference>
<name>G0QL43_ICHMU</name>
<gene>
    <name evidence="9" type="ORF">IMG5_025170</name>
</gene>
<dbReference type="Gene3D" id="3.90.132.10">
    <property type="entry name" value="Leishmanolysin , domain 2"/>
    <property type="match status" value="1"/>
</dbReference>
<comment type="cofactor">
    <cofactor evidence="8">
        <name>Zn(2+)</name>
        <dbReference type="ChEBI" id="CHEBI:29105"/>
    </cofactor>
    <text evidence="8">Binds 1 zinc ion per subunit.</text>
</comment>
<evidence type="ECO:0000256" key="8">
    <source>
        <dbReference type="PIRSR" id="PIRSR601577-2"/>
    </source>
</evidence>
<dbReference type="OrthoDB" id="238768at2759"/>
<organism evidence="9 10">
    <name type="scientific">Ichthyophthirius multifiliis</name>
    <name type="common">White spot disease agent</name>
    <name type="synonym">Ich</name>
    <dbReference type="NCBI Taxonomy" id="5932"/>
    <lineage>
        <taxon>Eukaryota</taxon>
        <taxon>Sar</taxon>
        <taxon>Alveolata</taxon>
        <taxon>Ciliophora</taxon>
        <taxon>Intramacronucleata</taxon>
        <taxon>Oligohymenophorea</taxon>
        <taxon>Hymenostomatida</taxon>
        <taxon>Ophryoglenina</taxon>
        <taxon>Ichthyophthirius</taxon>
    </lineage>
</organism>
<evidence type="ECO:0000313" key="9">
    <source>
        <dbReference type="EMBL" id="EGR34061.1"/>
    </source>
</evidence>
<keyword evidence="4 9" id="KW-0378">Hydrolase</keyword>
<dbReference type="Gene3D" id="3.10.170.20">
    <property type="match status" value="1"/>
</dbReference>
<dbReference type="InParanoid" id="G0QL43"/>
<keyword evidence="6 8" id="KW-0482">Metalloprotease</keyword>
<dbReference type="GO" id="GO:0046872">
    <property type="term" value="F:metal ion binding"/>
    <property type="evidence" value="ECO:0007669"/>
    <property type="project" value="UniProtKB-KW"/>
</dbReference>
<feature type="active site" evidence="7">
    <location>
        <position position="169"/>
    </location>
</feature>
<evidence type="ECO:0000313" key="10">
    <source>
        <dbReference type="Proteomes" id="UP000008983"/>
    </source>
</evidence>
<keyword evidence="3 8" id="KW-0479">Metal-binding</keyword>
<keyword evidence="2" id="KW-0645">Protease</keyword>
<feature type="binding site" evidence="8">
    <location>
        <position position="244"/>
    </location>
    <ligand>
        <name>Zn(2+)</name>
        <dbReference type="ChEBI" id="CHEBI:29105"/>
        <note>catalytic</note>
    </ligand>
</feature>
<comment type="similarity">
    <text evidence="1">Belongs to the peptidase M8 family.</text>
</comment>
<sequence length="389" mass="44860">MKKIRKYDSIPPDEEYLDNRNLQNKTPRNMLITYDMSYFQKLPSNAKNKILISTFEKAIQLAADYFSRLIKIIPRSEQNMKYQQTNPKCGEIIVPQNDKLKGKNSDLHIYVTYTNDKDIQYLAVASWCQLLDRLGPTHGEVNFNLEFIKDTNINDPIQFKDLMEIVIHELTHVLGFSNTDIPKWVTSNGSTHIDPTITQKIRGVDNLLIKTPNVLKFAREYFGCRTLVGMPLQNSVSSDSDDSHWKNTDIQNEYMNSLMSPNQAYFSGFTANLLRDTGFYAEINANMEEQMFYGKGAGCEHVMGKCDSTKREFCNPKTDDGLCDYYHHGQSSCSVRKLNDPGCNTLDTYVNSKCWDVNMILGRYLATCSKLRIDILWIYWIHIMSSKFI</sequence>
<keyword evidence="5 8" id="KW-0862">Zinc</keyword>
<dbReference type="PANTHER" id="PTHR10942">
    <property type="entry name" value="LEISHMANOLYSIN-LIKE PEPTIDASE"/>
    <property type="match status" value="1"/>
</dbReference>
<evidence type="ECO:0000256" key="1">
    <source>
        <dbReference type="ARBA" id="ARBA00005860"/>
    </source>
</evidence>
<dbReference type="Proteomes" id="UP000008983">
    <property type="component" value="Unassembled WGS sequence"/>
</dbReference>
<evidence type="ECO:0000256" key="4">
    <source>
        <dbReference type="ARBA" id="ARBA00022801"/>
    </source>
</evidence>
<evidence type="ECO:0000256" key="3">
    <source>
        <dbReference type="ARBA" id="ARBA00022723"/>
    </source>
</evidence>
<evidence type="ECO:0000256" key="7">
    <source>
        <dbReference type="PIRSR" id="PIRSR601577-1"/>
    </source>
</evidence>
<feature type="binding site" evidence="8">
    <location>
        <position position="168"/>
    </location>
    <ligand>
        <name>Zn(2+)</name>
        <dbReference type="ChEBI" id="CHEBI:29105"/>
        <note>catalytic</note>
    </ligand>
</feature>
<dbReference type="GO" id="GO:0006508">
    <property type="term" value="P:proteolysis"/>
    <property type="evidence" value="ECO:0007669"/>
    <property type="project" value="UniProtKB-KW"/>
</dbReference>
<dbReference type="OMA" id="XTHPRAR"/>
<accession>G0QL43</accession>
<evidence type="ECO:0000256" key="5">
    <source>
        <dbReference type="ARBA" id="ARBA00022833"/>
    </source>
</evidence>
<evidence type="ECO:0000256" key="2">
    <source>
        <dbReference type="ARBA" id="ARBA00022670"/>
    </source>
</evidence>
<dbReference type="SUPFAM" id="SSF55486">
    <property type="entry name" value="Metalloproteases ('zincins'), catalytic domain"/>
    <property type="match status" value="1"/>
</dbReference>
<dbReference type="EC" id="3.4.24.36" evidence="9"/>
<dbReference type="GO" id="GO:0007155">
    <property type="term" value="P:cell adhesion"/>
    <property type="evidence" value="ECO:0007669"/>
    <property type="project" value="InterPro"/>
</dbReference>
<dbReference type="PANTHER" id="PTHR10942:SF0">
    <property type="entry name" value="LEISHMANOLYSIN-LIKE PEPTIDASE"/>
    <property type="match status" value="1"/>
</dbReference>
<proteinExistence type="inferred from homology"/>
<dbReference type="AlphaFoldDB" id="G0QL43"/>
<reference evidence="9 10" key="1">
    <citation type="submission" date="2011-07" db="EMBL/GenBank/DDBJ databases">
        <authorList>
            <person name="Coyne R."/>
            <person name="Brami D."/>
            <person name="Johnson J."/>
            <person name="Hostetler J."/>
            <person name="Hannick L."/>
            <person name="Clark T."/>
            <person name="Cassidy-Hanley D."/>
            <person name="Inman J."/>
        </authorList>
    </citation>
    <scope>NUCLEOTIDE SEQUENCE [LARGE SCALE GENOMIC DNA]</scope>
    <source>
        <strain evidence="9 10">G5</strain>
    </source>
</reference>
<dbReference type="RefSeq" id="XP_004039365.1">
    <property type="nucleotide sequence ID" value="XM_004039317.1"/>
</dbReference>
<dbReference type="EMBL" id="GL983212">
    <property type="protein sequence ID" value="EGR34061.1"/>
    <property type="molecule type" value="Genomic_DNA"/>
</dbReference>
<dbReference type="GO" id="GO:0005737">
    <property type="term" value="C:cytoplasm"/>
    <property type="evidence" value="ECO:0007669"/>
    <property type="project" value="TreeGrafter"/>
</dbReference>
<dbReference type="GO" id="GO:0004222">
    <property type="term" value="F:metalloendopeptidase activity"/>
    <property type="evidence" value="ECO:0007669"/>
    <property type="project" value="InterPro"/>
</dbReference>
<keyword evidence="10" id="KW-1185">Reference proteome</keyword>
<protein>
    <submittedName>
        <fullName evidence="9">Leishmanolysin family protein, putative</fullName>
        <ecNumber evidence="9">3.4.24.36</ecNumber>
    </submittedName>
</protein>